<organism evidence="3 4">
    <name type="scientific">Actinomadura rubrobrunea</name>
    <dbReference type="NCBI Taxonomy" id="115335"/>
    <lineage>
        <taxon>Bacteria</taxon>
        <taxon>Bacillati</taxon>
        <taxon>Actinomycetota</taxon>
        <taxon>Actinomycetes</taxon>
        <taxon>Streptosporangiales</taxon>
        <taxon>Thermomonosporaceae</taxon>
        <taxon>Actinomadura</taxon>
    </lineage>
</organism>
<dbReference type="SUPFAM" id="SSF53474">
    <property type="entry name" value="alpha/beta-Hydrolases"/>
    <property type="match status" value="1"/>
</dbReference>
<keyword evidence="3" id="KW-0378">Hydrolase</keyword>
<dbReference type="Proteomes" id="UP001165124">
    <property type="component" value="Unassembled WGS sequence"/>
</dbReference>
<proteinExistence type="predicted"/>
<keyword evidence="4" id="KW-1185">Reference proteome</keyword>
<accession>A0A9W6PSM5</accession>
<dbReference type="Gene3D" id="3.40.50.1820">
    <property type="entry name" value="alpha/beta hydrolase"/>
    <property type="match status" value="1"/>
</dbReference>
<name>A0A9W6PSM5_9ACTN</name>
<evidence type="ECO:0000259" key="2">
    <source>
        <dbReference type="Pfam" id="PF00326"/>
    </source>
</evidence>
<protein>
    <submittedName>
        <fullName evidence="3">Alpha/beta hydrolase</fullName>
    </submittedName>
</protein>
<sequence length="379" mass="41253">MLGLGTTGAGWYFSGVATEVSHDKQFPLTVLDVGDGTVTLPRDEATVRPGTWGLAWKGGRALLGPVVSQDARSVVRKVTSVSHGTLVKGARVHFDHWVYEGDPRRALGLEFRDVTYPTQVGAMPAWFLPGRTSRTTWVIAVHGRNADRAETFRAMPAVHRLGLPMLSIAYRNDVGAPPSPDRRNHLGDTEWRDVASAVAYARSQGATGVVLYGWSMGGAMVMTTLRRSDDPGFIQGVVLDSPVMDWNATLDKQASARNLPGFVTAAAKRVLQWRTGIDLADYDQRRYAPDLKTPVLLFTTDSDSMVDNRPSYEFAERAPKGLVTHVSARADHTEAWNVAPAAYERALHTFLTGLKPRADAPSPPAVRSGATGLLRRAGR</sequence>
<dbReference type="EMBL" id="BSRZ01000001">
    <property type="protein sequence ID" value="GLW62243.1"/>
    <property type="molecule type" value="Genomic_DNA"/>
</dbReference>
<feature type="region of interest" description="Disordered" evidence="1">
    <location>
        <begin position="355"/>
        <end position="379"/>
    </location>
</feature>
<evidence type="ECO:0000313" key="4">
    <source>
        <dbReference type="Proteomes" id="UP001165124"/>
    </source>
</evidence>
<reference evidence="3" key="1">
    <citation type="submission" date="2023-02" db="EMBL/GenBank/DDBJ databases">
        <title>Actinomadura rubrobrunea NBRC 14622.</title>
        <authorList>
            <person name="Ichikawa N."/>
            <person name="Sato H."/>
            <person name="Tonouchi N."/>
        </authorList>
    </citation>
    <scope>NUCLEOTIDE SEQUENCE</scope>
    <source>
        <strain evidence="3">NBRC 14622</strain>
    </source>
</reference>
<evidence type="ECO:0000256" key="1">
    <source>
        <dbReference type="SAM" id="MobiDB-lite"/>
    </source>
</evidence>
<dbReference type="InterPro" id="IPR029058">
    <property type="entry name" value="AB_hydrolase_fold"/>
</dbReference>
<dbReference type="InterPro" id="IPR001375">
    <property type="entry name" value="Peptidase_S9_cat"/>
</dbReference>
<gene>
    <name evidence="3" type="ORF">Arub01_04870</name>
</gene>
<dbReference type="GO" id="GO:0006508">
    <property type="term" value="P:proteolysis"/>
    <property type="evidence" value="ECO:0007669"/>
    <property type="project" value="InterPro"/>
</dbReference>
<evidence type="ECO:0000313" key="3">
    <source>
        <dbReference type="EMBL" id="GLW62243.1"/>
    </source>
</evidence>
<feature type="domain" description="Peptidase S9 prolyl oligopeptidase catalytic" evidence="2">
    <location>
        <begin position="183"/>
        <end position="317"/>
    </location>
</feature>
<comment type="caution">
    <text evidence="3">The sequence shown here is derived from an EMBL/GenBank/DDBJ whole genome shotgun (WGS) entry which is preliminary data.</text>
</comment>
<dbReference type="Pfam" id="PF00326">
    <property type="entry name" value="Peptidase_S9"/>
    <property type="match status" value="1"/>
</dbReference>
<dbReference type="GO" id="GO:0008236">
    <property type="term" value="F:serine-type peptidase activity"/>
    <property type="evidence" value="ECO:0007669"/>
    <property type="project" value="InterPro"/>
</dbReference>
<dbReference type="AlphaFoldDB" id="A0A9W6PSM5"/>